<dbReference type="PANTHER" id="PTHR42986:SF1">
    <property type="entry name" value="BENZALDEHYDE DEHYDROGENASE YFMT"/>
    <property type="match status" value="1"/>
</dbReference>
<keyword evidence="8" id="KW-1185">Reference proteome</keyword>
<dbReference type="SUPFAM" id="SSF53720">
    <property type="entry name" value="ALDH-like"/>
    <property type="match status" value="1"/>
</dbReference>
<dbReference type="PROSITE" id="PS00070">
    <property type="entry name" value="ALDEHYDE_DEHYDR_CYS"/>
    <property type="match status" value="1"/>
</dbReference>
<dbReference type="PANTHER" id="PTHR42986">
    <property type="entry name" value="BENZALDEHYDE DEHYDROGENASE YFMT"/>
    <property type="match status" value="1"/>
</dbReference>
<evidence type="ECO:0000256" key="2">
    <source>
        <dbReference type="ARBA" id="ARBA00023002"/>
    </source>
</evidence>
<dbReference type="EMBL" id="BRVS01000027">
    <property type="protein sequence ID" value="GLB69149.1"/>
    <property type="molecule type" value="Genomic_DNA"/>
</dbReference>
<dbReference type="InterPro" id="IPR016162">
    <property type="entry name" value="Ald_DH_N"/>
</dbReference>
<evidence type="ECO:0000256" key="4">
    <source>
        <dbReference type="PROSITE-ProRule" id="PRU10007"/>
    </source>
</evidence>
<reference evidence="7 8" key="1">
    <citation type="journal article" date="2023" name="Int. J. Syst. Evol. Microbiol.">
        <title>Arthrobacter mangrovi sp. nov., an actinobacterium isolated from the rhizosphere of a mangrove.</title>
        <authorList>
            <person name="Hamada M."/>
            <person name="Saitou S."/>
            <person name="Enomoto N."/>
            <person name="Nanri K."/>
            <person name="Hidaka K."/>
            <person name="Miura T."/>
            <person name="Tamura T."/>
        </authorList>
    </citation>
    <scope>NUCLEOTIDE SEQUENCE [LARGE SCALE GENOMIC DNA]</scope>
    <source>
        <strain evidence="7 8">NBRC 112813</strain>
    </source>
</reference>
<dbReference type="Proteomes" id="UP001209654">
    <property type="component" value="Unassembled WGS sequence"/>
</dbReference>
<comment type="similarity">
    <text evidence="1 5">Belongs to the aldehyde dehydrogenase family.</text>
</comment>
<feature type="active site" evidence="4">
    <location>
        <position position="267"/>
    </location>
</feature>
<accession>A0ABQ5MYX0</accession>
<evidence type="ECO:0000256" key="1">
    <source>
        <dbReference type="ARBA" id="ARBA00009986"/>
    </source>
</evidence>
<evidence type="ECO:0000256" key="3">
    <source>
        <dbReference type="ARBA" id="ARBA00023027"/>
    </source>
</evidence>
<gene>
    <name evidence="7" type="ORF">AHIS1636_35920</name>
</gene>
<protein>
    <submittedName>
        <fullName evidence="7">Aldehyde dehydrogenase</fullName>
    </submittedName>
</protein>
<comment type="caution">
    <text evidence="7">The sequence shown here is derived from an EMBL/GenBank/DDBJ whole genome shotgun (WGS) entry which is preliminary data.</text>
</comment>
<dbReference type="InterPro" id="IPR016160">
    <property type="entry name" value="Ald_DH_CS_CYS"/>
</dbReference>
<dbReference type="InterPro" id="IPR029510">
    <property type="entry name" value="Ald_DH_CS_GLU"/>
</dbReference>
<evidence type="ECO:0000313" key="8">
    <source>
        <dbReference type="Proteomes" id="UP001209654"/>
    </source>
</evidence>
<proteinExistence type="inferred from homology"/>
<sequence length="499" mass="52340">MTVTTTSPTSAAPSFAAEIPHRIHIVGWREGRSENSLTTTNPFDDAELAIIRQASVEDVDDAYAAAAAAQPAWAAKTPAERAAVLSAAADYLEANREQVAELLSAESGSSALKAAAEVGAAIAAPREAATFPSRVHGRIAPSNSPGKENRVYREPVGVVGVISPWNFPLLLSQRSVAPALALGNAVVLKPASDTPLTGGLLLAKVFEEAGLPAGVLNVVVGSGAEIGDHFVASPVPSFVSFTGSTPVGQNVGKLAVGGKHMKRVALELGGNAPLVVLADADLDQAVRAAAMGKFLHQGQICMAVNRIIVEAPVYGEFVERFAAHVATIPFGDVADQANVVGPIINDSQLASVTGKIERARAEGAREVHAGPVEGRVVAPHVFADVTPEMELFREEIFGPVVGIVRAEDEAHALELANDTEFGLSSAVFTTDLEKGVRFARGIKAGMTHVNDITVNDEPHVMFGGEKNSGLGRFNGDWAIEEFTTDHWIGVQQTPLQFPF</sequence>
<dbReference type="RefSeq" id="WP_264797236.1">
    <property type="nucleotide sequence ID" value="NZ_BRVS01000027.1"/>
</dbReference>
<keyword evidence="2 5" id="KW-0560">Oxidoreductase</keyword>
<keyword evidence="3" id="KW-0520">NAD</keyword>
<dbReference type="InterPro" id="IPR016161">
    <property type="entry name" value="Ald_DH/histidinol_DH"/>
</dbReference>
<evidence type="ECO:0000313" key="7">
    <source>
        <dbReference type="EMBL" id="GLB69149.1"/>
    </source>
</evidence>
<evidence type="ECO:0000259" key="6">
    <source>
        <dbReference type="Pfam" id="PF00171"/>
    </source>
</evidence>
<dbReference type="InterPro" id="IPR015590">
    <property type="entry name" value="Aldehyde_DH_dom"/>
</dbReference>
<dbReference type="InterPro" id="IPR016163">
    <property type="entry name" value="Ald_DH_C"/>
</dbReference>
<name>A0ABQ5MYX0_9MICC</name>
<dbReference type="Gene3D" id="3.40.309.10">
    <property type="entry name" value="Aldehyde Dehydrogenase, Chain A, domain 2"/>
    <property type="match status" value="1"/>
</dbReference>
<dbReference type="Gene3D" id="3.40.605.10">
    <property type="entry name" value="Aldehyde Dehydrogenase, Chain A, domain 1"/>
    <property type="match status" value="1"/>
</dbReference>
<dbReference type="PROSITE" id="PS00687">
    <property type="entry name" value="ALDEHYDE_DEHYDR_GLU"/>
    <property type="match status" value="1"/>
</dbReference>
<evidence type="ECO:0000256" key="5">
    <source>
        <dbReference type="RuleBase" id="RU003345"/>
    </source>
</evidence>
<organism evidence="7 8">
    <name type="scientific">Arthrobacter mangrovi</name>
    <dbReference type="NCBI Taxonomy" id="2966350"/>
    <lineage>
        <taxon>Bacteria</taxon>
        <taxon>Bacillati</taxon>
        <taxon>Actinomycetota</taxon>
        <taxon>Actinomycetes</taxon>
        <taxon>Micrococcales</taxon>
        <taxon>Micrococcaceae</taxon>
        <taxon>Arthrobacter</taxon>
    </lineage>
</organism>
<dbReference type="Pfam" id="PF00171">
    <property type="entry name" value="Aldedh"/>
    <property type="match status" value="1"/>
</dbReference>
<feature type="domain" description="Aldehyde dehydrogenase" evidence="6">
    <location>
        <begin position="28"/>
        <end position="487"/>
    </location>
</feature>